<keyword evidence="8" id="KW-1185">Reference proteome</keyword>
<keyword evidence="2 5" id="KW-0812">Transmembrane</keyword>
<dbReference type="InterPro" id="IPR006694">
    <property type="entry name" value="Fatty_acid_hydroxylase"/>
</dbReference>
<evidence type="ECO:0000313" key="7">
    <source>
        <dbReference type="EMBL" id="GMI47240.1"/>
    </source>
</evidence>
<dbReference type="PANTHER" id="PTHR11863">
    <property type="entry name" value="STEROL DESATURASE"/>
    <property type="match status" value="1"/>
</dbReference>
<dbReference type="GO" id="GO:0016020">
    <property type="term" value="C:membrane"/>
    <property type="evidence" value="ECO:0007669"/>
    <property type="project" value="UniProtKB-SubCell"/>
</dbReference>
<sequence>MPSLPSLRSLLSQCIEGMVDTLLWFSLGLTFCAVPIALTNSPYLYTVAYGTPHHDKVPSYMGLNTGLFSVAVAQAVVCLYAYCKGLVPSKGGRPSGQQFNEMPIQRKGLAAKQLDYISALREHLTNPEGFALLGSYLTLYWMSGCMPESYYGMERKSIDWINVAGQLVLVDLLQYLAHRLEHIAPTWAYVASHKPHHKHTEPHLFQAFDGSVADTVLMILVPLLGTSLAMSALRRQVTVWEYMAFGSLYSSHLCLIHSNTPHRFELLHKCLGIGTSWDHHVHHSMFRWNYGHLFMWWDWAGGTYREGGDRFNKVVVG</sequence>
<comment type="subcellular location">
    <subcellularLocation>
        <location evidence="1">Membrane</location>
    </subcellularLocation>
</comment>
<comment type="caution">
    <text evidence="7">The sequence shown here is derived from an EMBL/GenBank/DDBJ whole genome shotgun (WGS) entry which is preliminary data.</text>
</comment>
<evidence type="ECO:0000256" key="1">
    <source>
        <dbReference type="ARBA" id="ARBA00004370"/>
    </source>
</evidence>
<evidence type="ECO:0000256" key="2">
    <source>
        <dbReference type="ARBA" id="ARBA00022692"/>
    </source>
</evidence>
<organism evidence="7 8">
    <name type="scientific">Triparma columacea</name>
    <dbReference type="NCBI Taxonomy" id="722753"/>
    <lineage>
        <taxon>Eukaryota</taxon>
        <taxon>Sar</taxon>
        <taxon>Stramenopiles</taxon>
        <taxon>Ochrophyta</taxon>
        <taxon>Bolidophyceae</taxon>
        <taxon>Parmales</taxon>
        <taxon>Triparmaceae</taxon>
        <taxon>Triparma</taxon>
    </lineage>
</organism>
<keyword evidence="3 5" id="KW-1133">Transmembrane helix</keyword>
<evidence type="ECO:0000313" key="8">
    <source>
        <dbReference type="Proteomes" id="UP001165065"/>
    </source>
</evidence>
<keyword evidence="4 5" id="KW-0472">Membrane</keyword>
<dbReference type="InterPro" id="IPR050307">
    <property type="entry name" value="Sterol_Desaturase_Related"/>
</dbReference>
<dbReference type="GO" id="GO:0008610">
    <property type="term" value="P:lipid biosynthetic process"/>
    <property type="evidence" value="ECO:0007669"/>
    <property type="project" value="InterPro"/>
</dbReference>
<reference evidence="8" key="1">
    <citation type="journal article" date="2023" name="Commun. Biol.">
        <title>Genome analysis of Parmales, the sister group of diatoms, reveals the evolutionary specialization of diatoms from phago-mixotrophs to photoautotrophs.</title>
        <authorList>
            <person name="Ban H."/>
            <person name="Sato S."/>
            <person name="Yoshikawa S."/>
            <person name="Yamada K."/>
            <person name="Nakamura Y."/>
            <person name="Ichinomiya M."/>
            <person name="Sato N."/>
            <person name="Blanc-Mathieu R."/>
            <person name="Endo H."/>
            <person name="Kuwata A."/>
            <person name="Ogata H."/>
        </authorList>
    </citation>
    <scope>NUCLEOTIDE SEQUENCE [LARGE SCALE GENOMIC DNA]</scope>
</reference>
<dbReference type="GO" id="GO:0016491">
    <property type="term" value="F:oxidoreductase activity"/>
    <property type="evidence" value="ECO:0007669"/>
    <property type="project" value="InterPro"/>
</dbReference>
<protein>
    <recommendedName>
        <fullName evidence="6">Fatty acid hydroxylase domain-containing protein</fullName>
    </recommendedName>
</protein>
<dbReference type="EMBL" id="BRYA01000335">
    <property type="protein sequence ID" value="GMI47240.1"/>
    <property type="molecule type" value="Genomic_DNA"/>
</dbReference>
<dbReference type="Proteomes" id="UP001165065">
    <property type="component" value="Unassembled WGS sequence"/>
</dbReference>
<gene>
    <name evidence="7" type="ORF">TrCOL_g4391</name>
</gene>
<feature type="transmembrane region" description="Helical" evidence="5">
    <location>
        <begin position="65"/>
        <end position="83"/>
    </location>
</feature>
<dbReference type="OrthoDB" id="408954at2759"/>
<name>A0A9W7GKZ3_9STRA</name>
<accession>A0A9W7GKZ3</accession>
<evidence type="ECO:0000256" key="5">
    <source>
        <dbReference type="SAM" id="Phobius"/>
    </source>
</evidence>
<evidence type="ECO:0000256" key="4">
    <source>
        <dbReference type="ARBA" id="ARBA00023136"/>
    </source>
</evidence>
<evidence type="ECO:0000256" key="3">
    <source>
        <dbReference type="ARBA" id="ARBA00022989"/>
    </source>
</evidence>
<dbReference type="Pfam" id="PF04116">
    <property type="entry name" value="FA_hydroxylase"/>
    <property type="match status" value="1"/>
</dbReference>
<dbReference type="GO" id="GO:0005506">
    <property type="term" value="F:iron ion binding"/>
    <property type="evidence" value="ECO:0007669"/>
    <property type="project" value="InterPro"/>
</dbReference>
<dbReference type="AlphaFoldDB" id="A0A9W7GKZ3"/>
<proteinExistence type="predicted"/>
<evidence type="ECO:0000259" key="6">
    <source>
        <dbReference type="Pfam" id="PF04116"/>
    </source>
</evidence>
<feature type="domain" description="Fatty acid hydroxylase" evidence="6">
    <location>
        <begin position="167"/>
        <end position="303"/>
    </location>
</feature>
<feature type="transmembrane region" description="Helical" evidence="5">
    <location>
        <begin position="21"/>
        <end position="45"/>
    </location>
</feature>